<gene>
    <name evidence="1" type="ORF">Asi02nite_41400</name>
</gene>
<accession>A0ABQ4CTM3</accession>
<sequence>MREITAPELELLAQGLLVDRSMLDDYLMYVPDPPPPDDVAADAAQ</sequence>
<keyword evidence="2" id="KW-1185">Reference proteome</keyword>
<evidence type="ECO:0000313" key="2">
    <source>
        <dbReference type="Proteomes" id="UP000604117"/>
    </source>
</evidence>
<dbReference type="EMBL" id="BONE01000033">
    <property type="protein sequence ID" value="GIF74622.1"/>
    <property type="molecule type" value="Genomic_DNA"/>
</dbReference>
<name>A0ABQ4CTM3_9ACTN</name>
<protein>
    <submittedName>
        <fullName evidence="1">Uncharacterized protein</fullName>
    </submittedName>
</protein>
<dbReference type="Proteomes" id="UP000604117">
    <property type="component" value="Unassembled WGS sequence"/>
</dbReference>
<reference evidence="1 2" key="1">
    <citation type="submission" date="2021-01" db="EMBL/GenBank/DDBJ databases">
        <title>Whole genome shotgun sequence of Asanoa siamensis NBRC 107932.</title>
        <authorList>
            <person name="Komaki H."/>
            <person name="Tamura T."/>
        </authorList>
    </citation>
    <scope>NUCLEOTIDE SEQUENCE [LARGE SCALE GENOMIC DNA]</scope>
    <source>
        <strain evidence="1 2">NBRC 107932</strain>
    </source>
</reference>
<proteinExistence type="predicted"/>
<comment type="caution">
    <text evidence="1">The sequence shown here is derived from an EMBL/GenBank/DDBJ whole genome shotgun (WGS) entry which is preliminary data.</text>
</comment>
<evidence type="ECO:0000313" key="1">
    <source>
        <dbReference type="EMBL" id="GIF74622.1"/>
    </source>
</evidence>
<organism evidence="1 2">
    <name type="scientific">Asanoa siamensis</name>
    <dbReference type="NCBI Taxonomy" id="926357"/>
    <lineage>
        <taxon>Bacteria</taxon>
        <taxon>Bacillati</taxon>
        <taxon>Actinomycetota</taxon>
        <taxon>Actinomycetes</taxon>
        <taxon>Micromonosporales</taxon>
        <taxon>Micromonosporaceae</taxon>
        <taxon>Asanoa</taxon>
    </lineage>
</organism>